<gene>
    <name evidence="3" type="ORF">BaRGS_00005269</name>
</gene>
<dbReference type="InterPro" id="IPR000742">
    <property type="entry name" value="EGF"/>
</dbReference>
<feature type="signal peptide" evidence="1">
    <location>
        <begin position="1"/>
        <end position="25"/>
    </location>
</feature>
<protein>
    <recommendedName>
        <fullName evidence="2">Fibrinogen C-terminal domain-containing protein</fullName>
    </recommendedName>
</protein>
<dbReference type="Pfam" id="PF00147">
    <property type="entry name" value="Fibrinogen_C"/>
    <property type="match status" value="1"/>
</dbReference>
<dbReference type="AlphaFoldDB" id="A0ABD0LVD5"/>
<name>A0ABD0LVD5_9CAEN</name>
<dbReference type="Proteomes" id="UP001519460">
    <property type="component" value="Unassembled WGS sequence"/>
</dbReference>
<dbReference type="Gene3D" id="3.90.215.10">
    <property type="entry name" value="Gamma Fibrinogen, chain A, domain 1"/>
    <property type="match status" value="1"/>
</dbReference>
<feature type="domain" description="Fibrinogen C-terminal" evidence="2">
    <location>
        <begin position="132"/>
        <end position="353"/>
    </location>
</feature>
<dbReference type="InterPro" id="IPR002181">
    <property type="entry name" value="Fibrinogen_a/b/g_C_dom"/>
</dbReference>
<dbReference type="InterPro" id="IPR036056">
    <property type="entry name" value="Fibrinogen-like_C"/>
</dbReference>
<comment type="caution">
    <text evidence="3">The sequence shown here is derived from an EMBL/GenBank/DDBJ whole genome shotgun (WGS) entry which is preliminary data.</text>
</comment>
<dbReference type="PROSITE" id="PS01186">
    <property type="entry name" value="EGF_2"/>
    <property type="match status" value="1"/>
</dbReference>
<dbReference type="PROSITE" id="PS00022">
    <property type="entry name" value="EGF_1"/>
    <property type="match status" value="1"/>
</dbReference>
<evidence type="ECO:0000256" key="1">
    <source>
        <dbReference type="SAM" id="SignalP"/>
    </source>
</evidence>
<dbReference type="PANTHER" id="PTHR19143:SF327">
    <property type="entry name" value="FI21813P1-RELATED"/>
    <property type="match status" value="1"/>
</dbReference>
<accession>A0ABD0LVD5</accession>
<organism evidence="3 4">
    <name type="scientific">Batillaria attramentaria</name>
    <dbReference type="NCBI Taxonomy" id="370345"/>
    <lineage>
        <taxon>Eukaryota</taxon>
        <taxon>Metazoa</taxon>
        <taxon>Spiralia</taxon>
        <taxon>Lophotrochozoa</taxon>
        <taxon>Mollusca</taxon>
        <taxon>Gastropoda</taxon>
        <taxon>Caenogastropoda</taxon>
        <taxon>Sorbeoconcha</taxon>
        <taxon>Cerithioidea</taxon>
        <taxon>Batillariidae</taxon>
        <taxon>Batillaria</taxon>
    </lineage>
</organism>
<keyword evidence="4" id="KW-1185">Reference proteome</keyword>
<dbReference type="InterPro" id="IPR050373">
    <property type="entry name" value="Fibrinogen_C-term_domain"/>
</dbReference>
<feature type="chain" id="PRO_5044826935" description="Fibrinogen C-terminal domain-containing protein" evidence="1">
    <location>
        <begin position="26"/>
        <end position="353"/>
    </location>
</feature>
<dbReference type="PROSITE" id="PS51406">
    <property type="entry name" value="FIBRINOGEN_C_2"/>
    <property type="match status" value="1"/>
</dbReference>
<evidence type="ECO:0000313" key="4">
    <source>
        <dbReference type="Proteomes" id="UP001519460"/>
    </source>
</evidence>
<evidence type="ECO:0000313" key="3">
    <source>
        <dbReference type="EMBL" id="KAK7503348.1"/>
    </source>
</evidence>
<dbReference type="SMART" id="SM00186">
    <property type="entry name" value="FBG"/>
    <property type="match status" value="1"/>
</dbReference>
<dbReference type="PANTHER" id="PTHR19143">
    <property type="entry name" value="FIBRINOGEN/TENASCIN/ANGIOPOEITIN"/>
    <property type="match status" value="1"/>
</dbReference>
<dbReference type="InterPro" id="IPR014716">
    <property type="entry name" value="Fibrinogen_a/b/g_C_1"/>
</dbReference>
<dbReference type="EMBL" id="JACVVK020000020">
    <property type="protein sequence ID" value="KAK7503348.1"/>
    <property type="molecule type" value="Genomic_DNA"/>
</dbReference>
<evidence type="ECO:0000259" key="2">
    <source>
        <dbReference type="PROSITE" id="PS51406"/>
    </source>
</evidence>
<keyword evidence="1" id="KW-0732">Signal</keyword>
<sequence length="353" mass="39918">MNTERISVFFIFLVTARLVAVQSSAQQDVQFTVDNACPGRVVSAAHCQEVDSLSVVQCAIQCSWRSGCVAFIRDSNRDLCRLCKAVPMADCANTESSSETAFRMKVTQGSCQNGGTFNSEERCDCTAGFAGDWCQRPLLDCKEGMALGYPQGLYNIQPTLAPQPFQVYCWMVFGRTYINRRFYTSLSFYRTWQEDGFGDPAGDHWIGLENLYHLTNSGIQYQLMVQLELENGTFYQQYYFFNIGDEADLYRLYIHGSWGRHQRPAGNSLAPSQGAPFSTYDADNDGDVMENCAERHQSGWWFPEGDCSLTKCNPHGVLVQSPAALWSGKPEDVFWLEDLGDLAIWKLKMWLHR</sequence>
<dbReference type="Gene3D" id="2.10.25.10">
    <property type="entry name" value="Laminin"/>
    <property type="match status" value="1"/>
</dbReference>
<proteinExistence type="predicted"/>
<dbReference type="SUPFAM" id="SSF56496">
    <property type="entry name" value="Fibrinogen C-terminal domain-like"/>
    <property type="match status" value="1"/>
</dbReference>
<reference evidence="3 4" key="1">
    <citation type="journal article" date="2023" name="Sci. Data">
        <title>Genome assembly of the Korean intertidal mud-creeper Batillaria attramentaria.</title>
        <authorList>
            <person name="Patra A.K."/>
            <person name="Ho P.T."/>
            <person name="Jun S."/>
            <person name="Lee S.J."/>
            <person name="Kim Y."/>
            <person name="Won Y.J."/>
        </authorList>
    </citation>
    <scope>NUCLEOTIDE SEQUENCE [LARGE SCALE GENOMIC DNA]</scope>
    <source>
        <strain evidence="3">Wonlab-2016</strain>
    </source>
</reference>